<comment type="caution">
    <text evidence="1">The sequence shown here is derived from an EMBL/GenBank/DDBJ whole genome shotgun (WGS) entry which is preliminary data.</text>
</comment>
<dbReference type="AlphaFoldDB" id="A0AAD4DG87"/>
<accession>A0AAD4DG87</accession>
<organism evidence="1 2">
    <name type="scientific">Linnemannia exigua</name>
    <dbReference type="NCBI Taxonomy" id="604196"/>
    <lineage>
        <taxon>Eukaryota</taxon>
        <taxon>Fungi</taxon>
        <taxon>Fungi incertae sedis</taxon>
        <taxon>Mucoromycota</taxon>
        <taxon>Mortierellomycotina</taxon>
        <taxon>Mortierellomycetes</taxon>
        <taxon>Mortierellales</taxon>
        <taxon>Mortierellaceae</taxon>
        <taxon>Linnemannia</taxon>
    </lineage>
</organism>
<keyword evidence="2" id="KW-1185">Reference proteome</keyword>
<dbReference type="EMBL" id="JAAAIL010000291">
    <property type="protein sequence ID" value="KAG0277247.1"/>
    <property type="molecule type" value="Genomic_DNA"/>
</dbReference>
<reference evidence="1" key="1">
    <citation type="journal article" date="2020" name="Fungal Divers.">
        <title>Resolving the Mortierellaceae phylogeny through synthesis of multi-gene phylogenetics and phylogenomics.</title>
        <authorList>
            <person name="Vandepol N."/>
            <person name="Liber J."/>
            <person name="Desiro A."/>
            <person name="Na H."/>
            <person name="Kennedy M."/>
            <person name="Barry K."/>
            <person name="Grigoriev I.V."/>
            <person name="Miller A.N."/>
            <person name="O'Donnell K."/>
            <person name="Stajich J.E."/>
            <person name="Bonito G."/>
        </authorList>
    </citation>
    <scope>NUCLEOTIDE SEQUENCE</scope>
    <source>
        <strain evidence="1">NRRL 28262</strain>
    </source>
</reference>
<protein>
    <submittedName>
        <fullName evidence="1">Uncharacterized protein</fullName>
    </submittedName>
</protein>
<dbReference type="Proteomes" id="UP001194580">
    <property type="component" value="Unassembled WGS sequence"/>
</dbReference>
<proteinExistence type="predicted"/>
<sequence>MSTPTLRKSNSSSSRGVKKCLKFAIGLVALSQFSIAQACSPSTIRLDWELVSVDFCKGKACADDSKITGMMYLNIRGRYEKQFYYQTPKNRITLQDIGKHCSPDGNFCIEFYGYNDATLHYANKKFKLGSPNARTGGLGLGSAEYWHCL</sequence>
<evidence type="ECO:0000313" key="2">
    <source>
        <dbReference type="Proteomes" id="UP001194580"/>
    </source>
</evidence>
<gene>
    <name evidence="1" type="ORF">BGZ95_006253</name>
</gene>
<name>A0AAD4DG87_9FUNG</name>
<evidence type="ECO:0000313" key="1">
    <source>
        <dbReference type="EMBL" id="KAG0277247.1"/>
    </source>
</evidence>